<dbReference type="GO" id="GO:0004674">
    <property type="term" value="F:protein serine/threonine kinase activity"/>
    <property type="evidence" value="ECO:0007669"/>
    <property type="project" value="UniProtKB-KW"/>
</dbReference>
<dbReference type="Pfam" id="PF00069">
    <property type="entry name" value="Pkinase"/>
    <property type="match status" value="1"/>
</dbReference>
<dbReference type="Gene3D" id="3.30.200.20">
    <property type="entry name" value="Phosphorylase Kinase, domain 1"/>
    <property type="match status" value="1"/>
</dbReference>
<keyword evidence="6 9" id="KW-0067">ATP-binding</keyword>
<keyword evidence="2" id="KW-0597">Phosphoprotein</keyword>
<evidence type="ECO:0000256" key="11">
    <source>
        <dbReference type="SAM" id="MobiDB-lite"/>
    </source>
</evidence>
<evidence type="ECO:0000256" key="7">
    <source>
        <dbReference type="ARBA" id="ARBA00038035"/>
    </source>
</evidence>
<dbReference type="PANTHER" id="PTHR48013:SF25">
    <property type="entry name" value="MAP KINASE KINASE PBS2"/>
    <property type="match status" value="1"/>
</dbReference>
<dbReference type="PROSITE" id="PS50011">
    <property type="entry name" value="PROTEIN_KINASE_DOM"/>
    <property type="match status" value="1"/>
</dbReference>
<reference evidence="13" key="1">
    <citation type="submission" date="2023-03" db="EMBL/GenBank/DDBJ databases">
        <title>Massive genome expansion in bonnet fungi (Mycena s.s.) driven by repeated elements and novel gene families across ecological guilds.</title>
        <authorList>
            <consortium name="Lawrence Berkeley National Laboratory"/>
            <person name="Harder C.B."/>
            <person name="Miyauchi S."/>
            <person name="Viragh M."/>
            <person name="Kuo A."/>
            <person name="Thoen E."/>
            <person name="Andreopoulos B."/>
            <person name="Lu D."/>
            <person name="Skrede I."/>
            <person name="Drula E."/>
            <person name="Henrissat B."/>
            <person name="Morin E."/>
            <person name="Kohler A."/>
            <person name="Barry K."/>
            <person name="LaButti K."/>
            <person name="Morin E."/>
            <person name="Salamov A."/>
            <person name="Lipzen A."/>
            <person name="Mereny Z."/>
            <person name="Hegedus B."/>
            <person name="Baldrian P."/>
            <person name="Stursova M."/>
            <person name="Weitz H."/>
            <person name="Taylor A."/>
            <person name="Grigoriev I.V."/>
            <person name="Nagy L.G."/>
            <person name="Martin F."/>
            <person name="Kauserud H."/>
        </authorList>
    </citation>
    <scope>NUCLEOTIDE SEQUENCE</scope>
    <source>
        <strain evidence="13">CBHHK173m</strain>
    </source>
</reference>
<feature type="domain" description="Protein kinase" evidence="12">
    <location>
        <begin position="170"/>
        <end position="459"/>
    </location>
</feature>
<comment type="similarity">
    <text evidence="7">Belongs to the protein kinase superfamily. STE Ser/Thr protein kinase family. MAP kinase kinase subfamily.</text>
</comment>
<keyword evidence="14" id="KW-1185">Reference proteome</keyword>
<keyword evidence="4 9" id="KW-0547">Nucleotide-binding</keyword>
<dbReference type="InterPro" id="IPR008271">
    <property type="entry name" value="Ser/Thr_kinase_AS"/>
</dbReference>
<evidence type="ECO:0000256" key="1">
    <source>
        <dbReference type="ARBA" id="ARBA00022527"/>
    </source>
</evidence>
<evidence type="ECO:0000256" key="9">
    <source>
        <dbReference type="PROSITE-ProRule" id="PRU10141"/>
    </source>
</evidence>
<evidence type="ECO:0000259" key="12">
    <source>
        <dbReference type="PROSITE" id="PS50011"/>
    </source>
</evidence>
<dbReference type="InterPro" id="IPR011009">
    <property type="entry name" value="Kinase-like_dom_sf"/>
</dbReference>
<evidence type="ECO:0000256" key="10">
    <source>
        <dbReference type="RuleBase" id="RU000304"/>
    </source>
</evidence>
<dbReference type="FunFam" id="3.30.200.20:FF:000341">
    <property type="entry name" value="MAP kinase kinase PBS2"/>
    <property type="match status" value="1"/>
</dbReference>
<evidence type="ECO:0000256" key="4">
    <source>
        <dbReference type="ARBA" id="ARBA00022741"/>
    </source>
</evidence>
<evidence type="ECO:0000313" key="14">
    <source>
        <dbReference type="Proteomes" id="UP001222325"/>
    </source>
</evidence>
<dbReference type="GO" id="GO:0005737">
    <property type="term" value="C:cytoplasm"/>
    <property type="evidence" value="ECO:0007669"/>
    <property type="project" value="UniProtKB-ARBA"/>
</dbReference>
<dbReference type="GO" id="GO:0032991">
    <property type="term" value="C:protein-containing complex"/>
    <property type="evidence" value="ECO:0007669"/>
    <property type="project" value="UniProtKB-ARBA"/>
</dbReference>
<dbReference type="InterPro" id="IPR000719">
    <property type="entry name" value="Prot_kinase_dom"/>
</dbReference>
<organism evidence="13 14">
    <name type="scientific">Mycena belliarum</name>
    <dbReference type="NCBI Taxonomy" id="1033014"/>
    <lineage>
        <taxon>Eukaryota</taxon>
        <taxon>Fungi</taxon>
        <taxon>Dikarya</taxon>
        <taxon>Basidiomycota</taxon>
        <taxon>Agaricomycotina</taxon>
        <taxon>Agaricomycetes</taxon>
        <taxon>Agaricomycetidae</taxon>
        <taxon>Agaricales</taxon>
        <taxon>Marasmiineae</taxon>
        <taxon>Mycenaceae</taxon>
        <taxon>Mycena</taxon>
    </lineage>
</organism>
<dbReference type="GO" id="GO:0038066">
    <property type="term" value="P:p38MAPK cascade"/>
    <property type="evidence" value="ECO:0007669"/>
    <property type="project" value="UniProtKB-ARBA"/>
</dbReference>
<dbReference type="AlphaFoldDB" id="A0AAD6TSW4"/>
<dbReference type="GO" id="GO:0071474">
    <property type="term" value="P:cellular hyperosmotic response"/>
    <property type="evidence" value="ECO:0007669"/>
    <property type="project" value="TreeGrafter"/>
</dbReference>
<dbReference type="EC" id="2.7.12.2" evidence="8"/>
<accession>A0AAD6TSW4</accession>
<feature type="region of interest" description="Disordered" evidence="11">
    <location>
        <begin position="69"/>
        <end position="122"/>
    </location>
</feature>
<sequence length="500" mass="54467">MADSQSPVVARPKAKPLTSLLQTRQNATPIPPGMQEKMAAFAKAKRGNPPTLDSTTAALQRTTLSPAEIPNLRPANSYPAPVVRPRGGGMMGRRKPNFTLSDIESSGGASAAGLGAGRPSLRPDTTPAFSNFSKIVDLSGALNFSGKAVLHADGVDFSNGASFQINMGQLQLDEELGKGNYGTVKKVLHRPTNVYMAMKEIQLELSPAKLNGIIMELDILHRAVAPEIVEFYGAFTIESCVYYCMEYMDAGSLDKVLGIKTTAQGGGWEGELGEGTPEDVLGRVAANMVRGLKFLKDNLQIMHRDVKPTNVLVNRKGQIKLCDFGVSGQLDNSIAKTNIGCQTYFAPERIQGTTTGTDVQEAFNTYTVSSDIWSLGLSIIEVALGRYPYPPETYSNVFAQLQAIVHGEPPQLPEVKEKTDSDPFEVHFSEEARDWVRCCLIKDPTRRATYAELLDHPFLVADVQREVNMVAWVAGALGRREMQSQLRKQSMSMTNEPVSV</sequence>
<evidence type="ECO:0000256" key="6">
    <source>
        <dbReference type="ARBA" id="ARBA00022840"/>
    </source>
</evidence>
<protein>
    <recommendedName>
        <fullName evidence="8">mitogen-activated protein kinase kinase</fullName>
        <ecNumber evidence="8">2.7.12.2</ecNumber>
    </recommendedName>
</protein>
<dbReference type="PANTHER" id="PTHR48013">
    <property type="entry name" value="DUAL SPECIFICITY MITOGEN-ACTIVATED PROTEIN KINASE KINASE 5-RELATED"/>
    <property type="match status" value="1"/>
</dbReference>
<dbReference type="Gene3D" id="1.10.510.10">
    <property type="entry name" value="Transferase(Phosphotransferase) domain 1"/>
    <property type="match status" value="1"/>
</dbReference>
<keyword evidence="3" id="KW-0808">Transferase</keyword>
<feature type="compositionally biased region" description="Polar residues" evidence="11">
    <location>
        <begin position="19"/>
        <end position="28"/>
    </location>
</feature>
<feature type="binding site" evidence="9">
    <location>
        <position position="209"/>
    </location>
    <ligand>
        <name>ATP</name>
        <dbReference type="ChEBI" id="CHEBI:30616"/>
    </ligand>
</feature>
<evidence type="ECO:0000256" key="8">
    <source>
        <dbReference type="ARBA" id="ARBA00038999"/>
    </source>
</evidence>
<evidence type="ECO:0000256" key="3">
    <source>
        <dbReference type="ARBA" id="ARBA00022679"/>
    </source>
</evidence>
<keyword evidence="1 10" id="KW-0723">Serine/threonine-protein kinase</keyword>
<evidence type="ECO:0000256" key="5">
    <source>
        <dbReference type="ARBA" id="ARBA00022777"/>
    </source>
</evidence>
<dbReference type="SUPFAM" id="SSF56112">
    <property type="entry name" value="Protein kinase-like (PK-like)"/>
    <property type="match status" value="1"/>
</dbReference>
<dbReference type="GO" id="GO:0005524">
    <property type="term" value="F:ATP binding"/>
    <property type="evidence" value="ECO:0007669"/>
    <property type="project" value="UniProtKB-UniRule"/>
</dbReference>
<dbReference type="Proteomes" id="UP001222325">
    <property type="component" value="Unassembled WGS sequence"/>
</dbReference>
<dbReference type="GO" id="GO:0004708">
    <property type="term" value="F:MAP kinase kinase activity"/>
    <property type="evidence" value="ECO:0007669"/>
    <property type="project" value="UniProtKB-EC"/>
</dbReference>
<gene>
    <name evidence="13" type="ORF">B0H15DRAFT_597546</name>
</gene>
<comment type="caution">
    <text evidence="13">The sequence shown here is derived from an EMBL/GenBank/DDBJ whole genome shotgun (WGS) entry which is preliminary data.</text>
</comment>
<feature type="region of interest" description="Disordered" evidence="11">
    <location>
        <begin position="1"/>
        <end position="32"/>
    </location>
</feature>
<evidence type="ECO:0000313" key="13">
    <source>
        <dbReference type="EMBL" id="KAJ7076341.1"/>
    </source>
</evidence>
<dbReference type="PROSITE" id="PS00108">
    <property type="entry name" value="PROTEIN_KINASE_ST"/>
    <property type="match status" value="1"/>
</dbReference>
<dbReference type="InterPro" id="IPR017441">
    <property type="entry name" value="Protein_kinase_ATP_BS"/>
</dbReference>
<keyword evidence="5 13" id="KW-0418">Kinase</keyword>
<dbReference type="SMART" id="SM00220">
    <property type="entry name" value="S_TKc"/>
    <property type="match status" value="1"/>
</dbReference>
<name>A0AAD6TSW4_9AGAR</name>
<proteinExistence type="inferred from homology"/>
<dbReference type="PROSITE" id="PS00107">
    <property type="entry name" value="PROTEIN_KINASE_ATP"/>
    <property type="match status" value="1"/>
</dbReference>
<evidence type="ECO:0000256" key="2">
    <source>
        <dbReference type="ARBA" id="ARBA00022553"/>
    </source>
</evidence>
<dbReference type="EMBL" id="JARJCN010000082">
    <property type="protein sequence ID" value="KAJ7076341.1"/>
    <property type="molecule type" value="Genomic_DNA"/>
</dbReference>